<dbReference type="Gene3D" id="3.40.50.720">
    <property type="entry name" value="NAD(P)-binding Rossmann-like Domain"/>
    <property type="match status" value="1"/>
</dbReference>
<proteinExistence type="predicted"/>
<dbReference type="PANTHER" id="PTHR43157">
    <property type="entry name" value="PHOSPHATIDYLINOSITOL-GLYCAN BIOSYNTHESIS CLASS F PROTEIN-RELATED"/>
    <property type="match status" value="1"/>
</dbReference>
<dbReference type="AlphaFoldDB" id="A0AAD7EEH9"/>
<evidence type="ECO:0000313" key="4">
    <source>
        <dbReference type="Proteomes" id="UP001218218"/>
    </source>
</evidence>
<comment type="caution">
    <text evidence="3">The sequence shown here is derived from an EMBL/GenBank/DDBJ whole genome shotgun (WGS) entry which is preliminary data.</text>
</comment>
<dbReference type="InterPro" id="IPR036291">
    <property type="entry name" value="NAD(P)-bd_dom_sf"/>
</dbReference>
<evidence type="ECO:0000256" key="1">
    <source>
        <dbReference type="ARBA" id="ARBA00023002"/>
    </source>
</evidence>
<dbReference type="SUPFAM" id="SSF51735">
    <property type="entry name" value="NAD(P)-binding Rossmann-fold domains"/>
    <property type="match status" value="1"/>
</dbReference>
<feature type="signal peptide" evidence="2">
    <location>
        <begin position="1"/>
        <end position="23"/>
    </location>
</feature>
<dbReference type="GO" id="GO:0016491">
    <property type="term" value="F:oxidoreductase activity"/>
    <property type="evidence" value="ECO:0007669"/>
    <property type="project" value="UniProtKB-KW"/>
</dbReference>
<name>A0AAD7EEH9_9AGAR</name>
<accession>A0AAD7EEH9</accession>
<feature type="non-terminal residue" evidence="3">
    <location>
        <position position="195"/>
    </location>
</feature>
<organism evidence="3 4">
    <name type="scientific">Mycena albidolilacea</name>
    <dbReference type="NCBI Taxonomy" id="1033008"/>
    <lineage>
        <taxon>Eukaryota</taxon>
        <taxon>Fungi</taxon>
        <taxon>Dikarya</taxon>
        <taxon>Basidiomycota</taxon>
        <taxon>Agaricomycotina</taxon>
        <taxon>Agaricomycetes</taxon>
        <taxon>Agaricomycetidae</taxon>
        <taxon>Agaricales</taxon>
        <taxon>Marasmiineae</taxon>
        <taxon>Mycenaceae</taxon>
        <taxon>Mycena</taxon>
    </lineage>
</organism>
<evidence type="ECO:0000256" key="2">
    <source>
        <dbReference type="SAM" id="SignalP"/>
    </source>
</evidence>
<dbReference type="EMBL" id="JARIHO010000062">
    <property type="protein sequence ID" value="KAJ7315435.1"/>
    <property type="molecule type" value="Genomic_DNA"/>
</dbReference>
<sequence>SLQVNYLSNALITVLLLPHLARGSEVISPSRIIFSSSVVHYFITRVSEADTPEVLSKLNSREHCIKSVMERRHSIFKRVQCLLYFSPENSPNGSTKTRVRSWLLSPGYCDTSLSHAATVTAIRRFLKRIVDYFIVRTPEMGSRTIIHAATTQGGKKQHGKYLTNYRVERESDYSLTQDGLGVQRRLWVGQFSVDF</sequence>
<keyword evidence="1" id="KW-0560">Oxidoreductase</keyword>
<dbReference type="PANTHER" id="PTHR43157:SF31">
    <property type="entry name" value="PHOSPHATIDYLINOSITOL-GLYCAN BIOSYNTHESIS CLASS F PROTEIN"/>
    <property type="match status" value="1"/>
</dbReference>
<protein>
    <submittedName>
        <fullName evidence="3">Uncharacterized protein</fullName>
    </submittedName>
</protein>
<dbReference type="Proteomes" id="UP001218218">
    <property type="component" value="Unassembled WGS sequence"/>
</dbReference>
<gene>
    <name evidence="3" type="ORF">DFH08DRAFT_715604</name>
</gene>
<feature type="chain" id="PRO_5042113461" evidence="2">
    <location>
        <begin position="24"/>
        <end position="195"/>
    </location>
</feature>
<keyword evidence="4" id="KW-1185">Reference proteome</keyword>
<keyword evidence="2" id="KW-0732">Signal</keyword>
<evidence type="ECO:0000313" key="3">
    <source>
        <dbReference type="EMBL" id="KAJ7315435.1"/>
    </source>
</evidence>
<reference evidence="3" key="1">
    <citation type="submission" date="2023-03" db="EMBL/GenBank/DDBJ databases">
        <title>Massive genome expansion in bonnet fungi (Mycena s.s.) driven by repeated elements and novel gene families across ecological guilds.</title>
        <authorList>
            <consortium name="Lawrence Berkeley National Laboratory"/>
            <person name="Harder C.B."/>
            <person name="Miyauchi S."/>
            <person name="Viragh M."/>
            <person name="Kuo A."/>
            <person name="Thoen E."/>
            <person name="Andreopoulos B."/>
            <person name="Lu D."/>
            <person name="Skrede I."/>
            <person name="Drula E."/>
            <person name="Henrissat B."/>
            <person name="Morin E."/>
            <person name="Kohler A."/>
            <person name="Barry K."/>
            <person name="LaButti K."/>
            <person name="Morin E."/>
            <person name="Salamov A."/>
            <person name="Lipzen A."/>
            <person name="Mereny Z."/>
            <person name="Hegedus B."/>
            <person name="Baldrian P."/>
            <person name="Stursova M."/>
            <person name="Weitz H."/>
            <person name="Taylor A."/>
            <person name="Grigoriev I.V."/>
            <person name="Nagy L.G."/>
            <person name="Martin F."/>
            <person name="Kauserud H."/>
        </authorList>
    </citation>
    <scope>NUCLEOTIDE SEQUENCE</scope>
    <source>
        <strain evidence="3">CBHHK002</strain>
    </source>
</reference>